<name>A0AAN9JS71_CANGL</name>
<dbReference type="AlphaFoldDB" id="A0AAN9JS71"/>
<keyword evidence="5" id="KW-0808">Transferase</keyword>
<dbReference type="GO" id="GO:0008915">
    <property type="term" value="F:lipid-A-disaccharide synthase activity"/>
    <property type="evidence" value="ECO:0007669"/>
    <property type="project" value="UniProtKB-EC"/>
</dbReference>
<keyword evidence="2" id="KW-0444">Lipid biosynthesis</keyword>
<keyword evidence="4" id="KW-0328">Glycosyltransferase</keyword>
<evidence type="ECO:0000256" key="2">
    <source>
        <dbReference type="ARBA" id="ARBA00022516"/>
    </source>
</evidence>
<evidence type="ECO:0000256" key="3">
    <source>
        <dbReference type="ARBA" id="ARBA00022556"/>
    </source>
</evidence>
<evidence type="ECO:0000256" key="7">
    <source>
        <dbReference type="ARBA" id="ARBA00048975"/>
    </source>
</evidence>
<sequence>MEGRVSAHDSRRKEQGSPMRRASQTIKTLTPPLCSSATGERERERRNGVWYGGVPGYSVPPIGFGARLVTLQTVTFRNRMEFHLHSPVLNPAFIFAHPYPKLHLHRPSQALSSLLQMEVPGYWKKGWLLHKVKGSCKQMLLEMYYSLAFNVNNLVSNALDNLTDVYAMVSWWVPPMGLALLRRKWNPNSVSLRCFSSMHKAPIDMAAREGELRVFLVAGEVSGDSIASRLMASLKLLSPFALRFAGVGGAKMASEGLQSLFPIEDISVMGLWELLPHLNRIRVKLQETVEAAALFQPHVVLTIDSKGFSFRFLKQLRARYRQQKLHSPPHFHYVAPSFWAWKGGEARLRGLAEFVDHLLCILPNEDKICRLNGLSATFVGHPVLEDVLELNLRNNSSVHGWKAEGNGEGFRSKYAVPSGATVISLLPGSRVQEVGRMLPIFSNTVELMKDMVPQLLTAIHVAPNVHVENFIAGAIHRWPVPVVLVPGGTAQLRYDAFSASRVALCTSGTAAVELQLARLPCVVAYRAHILTEWFIRYKAKIQYISLPNILLDSAIIPEALFHSCKPTNLALSLKELIHDNGCREEQIVAAQKFVKLLLPSQRVKYSLPQQNSIRTYPEYSPSAIAALTILNYGKPLTNI</sequence>
<gene>
    <name evidence="9" type="ORF">VNO77_42396</name>
</gene>
<dbReference type="Pfam" id="PF02684">
    <property type="entry name" value="LpxB"/>
    <property type="match status" value="1"/>
</dbReference>
<dbReference type="GO" id="GO:0016020">
    <property type="term" value="C:membrane"/>
    <property type="evidence" value="ECO:0007669"/>
    <property type="project" value="GOC"/>
</dbReference>
<dbReference type="PANTHER" id="PTHR30372">
    <property type="entry name" value="LIPID-A-DISACCHARIDE SYNTHASE"/>
    <property type="match status" value="1"/>
</dbReference>
<evidence type="ECO:0000256" key="5">
    <source>
        <dbReference type="ARBA" id="ARBA00022679"/>
    </source>
</evidence>
<proteinExistence type="predicted"/>
<keyword evidence="3" id="KW-0441">Lipid A biosynthesis</keyword>
<feature type="region of interest" description="Disordered" evidence="8">
    <location>
        <begin position="1"/>
        <end position="41"/>
    </location>
</feature>
<dbReference type="PANTHER" id="PTHR30372:SF4">
    <property type="entry name" value="LIPID-A-DISACCHARIDE SYNTHASE, MITOCHONDRIAL-RELATED"/>
    <property type="match status" value="1"/>
</dbReference>
<evidence type="ECO:0000256" key="6">
    <source>
        <dbReference type="ARBA" id="ARBA00023098"/>
    </source>
</evidence>
<dbReference type="GO" id="GO:0005543">
    <property type="term" value="F:phospholipid binding"/>
    <property type="evidence" value="ECO:0007669"/>
    <property type="project" value="TreeGrafter"/>
</dbReference>
<keyword evidence="10" id="KW-1185">Reference proteome</keyword>
<evidence type="ECO:0000256" key="8">
    <source>
        <dbReference type="SAM" id="MobiDB-lite"/>
    </source>
</evidence>
<dbReference type="EMBL" id="JAYMYQ010000011">
    <property type="protein sequence ID" value="KAK7304515.1"/>
    <property type="molecule type" value="Genomic_DNA"/>
</dbReference>
<evidence type="ECO:0000256" key="4">
    <source>
        <dbReference type="ARBA" id="ARBA00022676"/>
    </source>
</evidence>
<protein>
    <recommendedName>
        <fullName evidence="1">lipid-A-disaccharide synthase</fullName>
        <ecNumber evidence="1">2.4.1.182</ecNumber>
    </recommendedName>
</protein>
<dbReference type="GO" id="GO:0009245">
    <property type="term" value="P:lipid A biosynthetic process"/>
    <property type="evidence" value="ECO:0007669"/>
    <property type="project" value="UniProtKB-KW"/>
</dbReference>
<reference evidence="9 10" key="1">
    <citation type="submission" date="2024-01" db="EMBL/GenBank/DDBJ databases">
        <title>The genomes of 5 underutilized Papilionoideae crops provide insights into root nodulation and disease resistanc.</title>
        <authorList>
            <person name="Jiang F."/>
        </authorList>
    </citation>
    <scope>NUCLEOTIDE SEQUENCE [LARGE SCALE GENOMIC DNA]</scope>
    <source>
        <strain evidence="9">LVBAO_FW01</strain>
        <tissue evidence="9">Leaves</tissue>
    </source>
</reference>
<feature type="compositionally biased region" description="Polar residues" evidence="8">
    <location>
        <begin position="22"/>
        <end position="38"/>
    </location>
</feature>
<evidence type="ECO:0000313" key="10">
    <source>
        <dbReference type="Proteomes" id="UP001367508"/>
    </source>
</evidence>
<feature type="compositionally biased region" description="Basic and acidic residues" evidence="8">
    <location>
        <begin position="1"/>
        <end position="15"/>
    </location>
</feature>
<dbReference type="SUPFAM" id="SSF53756">
    <property type="entry name" value="UDP-Glycosyltransferase/glycogen phosphorylase"/>
    <property type="match status" value="1"/>
</dbReference>
<evidence type="ECO:0000313" key="9">
    <source>
        <dbReference type="EMBL" id="KAK7304515.1"/>
    </source>
</evidence>
<comment type="caution">
    <text evidence="9">The sequence shown here is derived from an EMBL/GenBank/DDBJ whole genome shotgun (WGS) entry which is preliminary data.</text>
</comment>
<comment type="catalytic activity">
    <reaction evidence="7">
        <text>a lipid X + a UDP-2-N,3-O-bis[(3R)-3-hydroxyacyl]-alpha-D-glucosamine = a lipid A disaccharide + UDP + H(+)</text>
        <dbReference type="Rhea" id="RHEA:67828"/>
        <dbReference type="ChEBI" id="CHEBI:15378"/>
        <dbReference type="ChEBI" id="CHEBI:58223"/>
        <dbReference type="ChEBI" id="CHEBI:137748"/>
        <dbReference type="ChEBI" id="CHEBI:176338"/>
        <dbReference type="ChEBI" id="CHEBI:176343"/>
        <dbReference type="EC" id="2.4.1.182"/>
    </reaction>
</comment>
<accession>A0AAN9JS71</accession>
<keyword evidence="6" id="KW-0443">Lipid metabolism</keyword>
<dbReference type="Proteomes" id="UP001367508">
    <property type="component" value="Unassembled WGS sequence"/>
</dbReference>
<dbReference type="InterPro" id="IPR003835">
    <property type="entry name" value="Glyco_trans_19"/>
</dbReference>
<organism evidence="9 10">
    <name type="scientific">Canavalia gladiata</name>
    <name type="common">Sword bean</name>
    <name type="synonym">Dolichos gladiatus</name>
    <dbReference type="NCBI Taxonomy" id="3824"/>
    <lineage>
        <taxon>Eukaryota</taxon>
        <taxon>Viridiplantae</taxon>
        <taxon>Streptophyta</taxon>
        <taxon>Embryophyta</taxon>
        <taxon>Tracheophyta</taxon>
        <taxon>Spermatophyta</taxon>
        <taxon>Magnoliopsida</taxon>
        <taxon>eudicotyledons</taxon>
        <taxon>Gunneridae</taxon>
        <taxon>Pentapetalae</taxon>
        <taxon>rosids</taxon>
        <taxon>fabids</taxon>
        <taxon>Fabales</taxon>
        <taxon>Fabaceae</taxon>
        <taxon>Papilionoideae</taxon>
        <taxon>50 kb inversion clade</taxon>
        <taxon>NPAAA clade</taxon>
        <taxon>indigoferoid/millettioid clade</taxon>
        <taxon>Phaseoleae</taxon>
        <taxon>Canavalia</taxon>
    </lineage>
</organism>
<evidence type="ECO:0000256" key="1">
    <source>
        <dbReference type="ARBA" id="ARBA00012687"/>
    </source>
</evidence>
<dbReference type="EC" id="2.4.1.182" evidence="1"/>